<keyword evidence="1" id="KW-0574">Periplasm</keyword>
<evidence type="ECO:0000313" key="4">
    <source>
        <dbReference type="EMBL" id="CUA84519.1"/>
    </source>
</evidence>
<feature type="region of interest" description="Disordered" evidence="3">
    <location>
        <begin position="82"/>
        <end position="133"/>
    </location>
</feature>
<dbReference type="InterPro" id="IPR034706">
    <property type="entry name" value="CpoB"/>
</dbReference>
<dbReference type="NCBIfam" id="TIGR02795">
    <property type="entry name" value="tol_pal_ybgF"/>
    <property type="match status" value="1"/>
</dbReference>
<feature type="repeat" description="TPR" evidence="2">
    <location>
        <begin position="224"/>
        <end position="257"/>
    </location>
</feature>
<keyword evidence="2" id="KW-0802">TPR repeat</keyword>
<evidence type="ECO:0000313" key="5">
    <source>
        <dbReference type="Proteomes" id="UP000182178"/>
    </source>
</evidence>
<dbReference type="Pfam" id="PF13432">
    <property type="entry name" value="TPR_16"/>
    <property type="match status" value="1"/>
</dbReference>
<organism evidence="4 5">
    <name type="scientific">Chelatococcus sambhunathii</name>
    <dbReference type="NCBI Taxonomy" id="363953"/>
    <lineage>
        <taxon>Bacteria</taxon>
        <taxon>Pseudomonadati</taxon>
        <taxon>Pseudomonadota</taxon>
        <taxon>Alphaproteobacteria</taxon>
        <taxon>Hyphomicrobiales</taxon>
        <taxon>Chelatococcaceae</taxon>
        <taxon>Chelatococcus</taxon>
    </lineage>
</organism>
<keyword evidence="1" id="KW-0132">Cell division</keyword>
<feature type="chain" id="PRO_5044929081" description="Cell division coordinator CpoB" evidence="1">
    <location>
        <begin position="20"/>
        <end position="309"/>
    </location>
</feature>
<feature type="coiled-coil region" evidence="1">
    <location>
        <begin position="41"/>
        <end position="75"/>
    </location>
</feature>
<dbReference type="InterPro" id="IPR014162">
    <property type="entry name" value="CpoB_C"/>
</dbReference>
<feature type="signal peptide" evidence="1">
    <location>
        <begin position="1"/>
        <end position="19"/>
    </location>
</feature>
<keyword evidence="1" id="KW-0175">Coiled coil</keyword>
<keyword evidence="1" id="KW-0732">Signal</keyword>
<dbReference type="HAMAP" id="MF_02066">
    <property type="entry name" value="CpoB"/>
    <property type="match status" value="1"/>
</dbReference>
<keyword evidence="1" id="KW-0131">Cell cycle</keyword>
<dbReference type="InterPro" id="IPR019734">
    <property type="entry name" value="TPR_rpt"/>
</dbReference>
<sequence precursor="true">MHRMIQTFRSIAVALLATAAVMIVLPEGARAQDAADMFVRLNRLEGQVRELSGQVEQLQHQNRQLMQTLQRFQEDVEFRFQEGGGAGRSGATTPRTQPAPAPAPQRRGDAFDPTAAPAAPGAPRNLGEAPVNTANSATGGVAIIGDDPAPGAGTPLDINSLAREAMAASAPTARSGPSIAATGSANPAQDYETAVALLRQRQYDAAEMGLRQFLQSHPRDRLVPDATFFLGETYYQRKRYNEAAEQYLKLATDYPSAGRAPEGLLKLGQALNAIGAREQACATFAEVTRKYPQAPGAVRQAAERERARC</sequence>
<evidence type="ECO:0000256" key="3">
    <source>
        <dbReference type="SAM" id="MobiDB-lite"/>
    </source>
</evidence>
<dbReference type="SUPFAM" id="SSF48452">
    <property type="entry name" value="TPR-like"/>
    <property type="match status" value="1"/>
</dbReference>
<comment type="function">
    <text evidence="1">Mediates coordination of peptidoglycan synthesis and outer membrane constriction during cell division.</text>
</comment>
<keyword evidence="5" id="KW-1185">Reference proteome</keyword>
<dbReference type="InterPro" id="IPR011990">
    <property type="entry name" value="TPR-like_helical_dom_sf"/>
</dbReference>
<feature type="compositionally biased region" description="Low complexity" evidence="3">
    <location>
        <begin position="111"/>
        <end position="123"/>
    </location>
</feature>
<dbReference type="Proteomes" id="UP000182178">
    <property type="component" value="Unassembled WGS sequence"/>
</dbReference>
<comment type="caution">
    <text evidence="4">The sequence shown here is derived from an EMBL/GenBank/DDBJ whole genome shotgun (WGS) entry which is preliminary data.</text>
</comment>
<dbReference type="Gene3D" id="1.25.40.10">
    <property type="entry name" value="Tetratricopeptide repeat domain"/>
    <property type="match status" value="1"/>
</dbReference>
<accession>A0ABM9TZ94</accession>
<evidence type="ECO:0000256" key="1">
    <source>
        <dbReference type="HAMAP-Rule" id="MF_02066"/>
    </source>
</evidence>
<protein>
    <recommendedName>
        <fullName evidence="1">Cell division coordinator CpoB</fullName>
    </recommendedName>
</protein>
<dbReference type="Pfam" id="PF13174">
    <property type="entry name" value="TPR_6"/>
    <property type="match status" value="1"/>
</dbReference>
<reference evidence="4 5" key="1">
    <citation type="submission" date="2015-08" db="EMBL/GenBank/DDBJ databases">
        <authorList>
            <person name="Varghese N."/>
        </authorList>
    </citation>
    <scope>NUCLEOTIDE SEQUENCE [LARGE SCALE GENOMIC DNA]</scope>
    <source>
        <strain evidence="4 5">DSM 18167</strain>
    </source>
</reference>
<dbReference type="PROSITE" id="PS50005">
    <property type="entry name" value="TPR"/>
    <property type="match status" value="1"/>
</dbReference>
<name>A0ABM9TZ94_9HYPH</name>
<comment type="subcellular location">
    <subcellularLocation>
        <location evidence="1">Periplasm</location>
    </subcellularLocation>
</comment>
<comment type="similarity">
    <text evidence="1">Belongs to the CpoB family.</text>
</comment>
<dbReference type="EMBL" id="CYHC01000001">
    <property type="protein sequence ID" value="CUA84519.1"/>
    <property type="molecule type" value="Genomic_DNA"/>
</dbReference>
<gene>
    <name evidence="1" type="primary">cpoB</name>
    <name evidence="4" type="ORF">Ga0061061_101428</name>
</gene>
<evidence type="ECO:0000256" key="2">
    <source>
        <dbReference type="PROSITE-ProRule" id="PRU00339"/>
    </source>
</evidence>
<proteinExistence type="inferred from homology"/>